<dbReference type="SUPFAM" id="SSF53474">
    <property type="entry name" value="alpha/beta-Hydrolases"/>
    <property type="match status" value="1"/>
</dbReference>
<proteinExistence type="predicted"/>
<organism evidence="4 6">
    <name type="scientific">Anoxybacteroides rupiense</name>
    <dbReference type="NCBI Taxonomy" id="311460"/>
    <lineage>
        <taxon>Bacteria</taxon>
        <taxon>Bacillati</taxon>
        <taxon>Bacillota</taxon>
        <taxon>Bacilli</taxon>
        <taxon>Bacillales</taxon>
        <taxon>Anoxybacillaceae</taxon>
        <taxon>Anoxybacteroides</taxon>
    </lineage>
</organism>
<name>A0ABD5IVG2_9BACL</name>
<dbReference type="Proteomes" id="UP001213979">
    <property type="component" value="Unassembled WGS sequence"/>
</dbReference>
<keyword evidence="5" id="KW-1185">Reference proteome</keyword>
<dbReference type="PANTHER" id="PTHR22946">
    <property type="entry name" value="DIENELACTONE HYDROLASE DOMAIN-CONTAINING PROTEIN-RELATED"/>
    <property type="match status" value="1"/>
</dbReference>
<reference evidence="4 6" key="2">
    <citation type="submission" date="2023-03" db="EMBL/GenBank/DDBJ databases">
        <title>Bacillus Genome Sequencing.</title>
        <authorList>
            <person name="Dunlap C."/>
        </authorList>
    </citation>
    <scope>NUCLEOTIDE SEQUENCE [LARGE SCALE GENOMIC DNA]</scope>
    <source>
        <strain evidence="4 6">NRS-38</strain>
    </source>
</reference>
<evidence type="ECO:0000313" key="3">
    <source>
        <dbReference type="EMBL" id="MDE8565228.1"/>
    </source>
</evidence>
<dbReference type="InterPro" id="IPR029058">
    <property type="entry name" value="AB_hydrolase_fold"/>
</dbReference>
<protein>
    <submittedName>
        <fullName evidence="4">Esterase</fullName>
    </submittedName>
</protein>
<dbReference type="RefSeq" id="WP_066148249.1">
    <property type="nucleotide sequence ID" value="NZ_JAHSSG010000012.1"/>
</dbReference>
<evidence type="ECO:0000313" key="4">
    <source>
        <dbReference type="EMBL" id="MED5051853.1"/>
    </source>
</evidence>
<dbReference type="AlphaFoldDB" id="A0ABD5IVG2"/>
<evidence type="ECO:0000259" key="2">
    <source>
        <dbReference type="Pfam" id="PF00326"/>
    </source>
</evidence>
<reference evidence="3 5" key="1">
    <citation type="submission" date="2023-01" db="EMBL/GenBank/DDBJ databases">
        <title>Genome-based reclassification of Anoxybacillus geothermalis as a later heterotypic synonym of Anoxybacillus rupiensis.</title>
        <authorList>
            <person name="Inan Bektas K."/>
            <person name="Canakci S."/>
            <person name="Belduz A.A."/>
            <person name="Guler H.H."/>
        </authorList>
    </citation>
    <scope>NUCLEOTIDE SEQUENCE [LARGE SCALE GENOMIC DNA]</scope>
    <source>
        <strain evidence="3 5">DSM 17127</strain>
    </source>
</reference>
<comment type="caution">
    <text evidence="4">The sequence shown here is derived from an EMBL/GenBank/DDBJ whole genome shotgun (WGS) entry which is preliminary data.</text>
</comment>
<dbReference type="EMBL" id="JARTLI010000012">
    <property type="protein sequence ID" value="MED5051853.1"/>
    <property type="molecule type" value="Genomic_DNA"/>
</dbReference>
<dbReference type="Pfam" id="PF00326">
    <property type="entry name" value="Peptidase_S9"/>
    <property type="match status" value="1"/>
</dbReference>
<dbReference type="InterPro" id="IPR050261">
    <property type="entry name" value="FrsA_esterase"/>
</dbReference>
<accession>A0ABD5IVG2</accession>
<sequence length="253" mass="29155">MIVIRNEAIADIPVLHVVKQEAQQEKLPLILFVHGFTSAKEHNLHFGYLLAEAGYRVILPDALYHGERAQRLTDEQLRLSFWNIVLRTIGDIEQIKNELCSGGLVQEERIGVAGTSMGGIVTFGSLAVYPWIKAAVSLMGSPYYQAFFDVQIEMVKNMKRKILLTDQQLENERQRLAPYDLSLQPEKLRGRPLMMWHGQRDSVVPYHYTYEFYQQIKPFYENGKLKFISDDEAGHKVTRAAFLQTVDWFAQHV</sequence>
<feature type="domain" description="Peptidase S9 prolyl oligopeptidase catalytic" evidence="2">
    <location>
        <begin position="87"/>
        <end position="252"/>
    </location>
</feature>
<evidence type="ECO:0000256" key="1">
    <source>
        <dbReference type="ARBA" id="ARBA00022801"/>
    </source>
</evidence>
<dbReference type="PANTHER" id="PTHR22946:SF9">
    <property type="entry name" value="POLYKETIDE TRANSFERASE AF380"/>
    <property type="match status" value="1"/>
</dbReference>
<dbReference type="Proteomes" id="UP001339962">
    <property type="component" value="Unassembled WGS sequence"/>
</dbReference>
<keyword evidence="1" id="KW-0378">Hydrolase</keyword>
<dbReference type="GO" id="GO:0052689">
    <property type="term" value="F:carboxylic ester hydrolase activity"/>
    <property type="evidence" value="ECO:0007669"/>
    <property type="project" value="UniProtKB-ARBA"/>
</dbReference>
<dbReference type="NCBIfam" id="NF007857">
    <property type="entry name" value="PRK10566.1"/>
    <property type="match status" value="1"/>
</dbReference>
<evidence type="ECO:0000313" key="6">
    <source>
        <dbReference type="Proteomes" id="UP001339962"/>
    </source>
</evidence>
<dbReference type="Gene3D" id="3.40.50.1820">
    <property type="entry name" value="alpha/beta hydrolase"/>
    <property type="match status" value="1"/>
</dbReference>
<evidence type="ECO:0000313" key="5">
    <source>
        <dbReference type="Proteomes" id="UP001213979"/>
    </source>
</evidence>
<dbReference type="InterPro" id="IPR001375">
    <property type="entry name" value="Peptidase_S9_cat"/>
</dbReference>
<dbReference type="EMBL" id="JAQOTG010000019">
    <property type="protein sequence ID" value="MDE8565228.1"/>
    <property type="molecule type" value="Genomic_DNA"/>
</dbReference>
<gene>
    <name evidence="4" type="primary">yjfP</name>
    <name evidence="4" type="ORF">P9850_08285</name>
    <name evidence="3" type="ORF">PNH38_15325</name>
</gene>